<evidence type="ECO:0000313" key="1">
    <source>
        <dbReference type="EMBL" id="NMR21149.1"/>
    </source>
</evidence>
<sequence length="139" mass="14014">MDAEQRQQAESLVAGAVGWGGAWTLVYAAGQAALNGTDPSSTDLAVRLTYAALDLSFALTELESVVPPEVGRAAVDLGELSRVDGQSVAAAVVDLVVAAERAVIDAAAHAGPDVTSTLLGARVSSLLSAARLKLSGGAW</sequence>
<proteinExistence type="predicted"/>
<protein>
    <submittedName>
        <fullName evidence="1">Uncharacterized protein</fullName>
    </submittedName>
</protein>
<accession>A0A7Y0QIQ8</accession>
<evidence type="ECO:0000313" key="2">
    <source>
        <dbReference type="Proteomes" id="UP000562124"/>
    </source>
</evidence>
<dbReference type="EMBL" id="JABCJJ010000025">
    <property type="protein sequence ID" value="NMR21149.1"/>
    <property type="molecule type" value="Genomic_DNA"/>
</dbReference>
<dbReference type="AlphaFoldDB" id="A0A7Y0QIQ8"/>
<dbReference type="RefSeq" id="WP_169325523.1">
    <property type="nucleotide sequence ID" value="NZ_JABCJJ010000025.1"/>
</dbReference>
<keyword evidence="2" id="KW-1185">Reference proteome</keyword>
<gene>
    <name evidence="1" type="ORF">HIR71_13145</name>
</gene>
<comment type="caution">
    <text evidence="1">The sequence shown here is derived from an EMBL/GenBank/DDBJ whole genome shotgun (WGS) entry which is preliminary data.</text>
</comment>
<organism evidence="1 2">
    <name type="scientific">Cellulomonas fimi</name>
    <dbReference type="NCBI Taxonomy" id="1708"/>
    <lineage>
        <taxon>Bacteria</taxon>
        <taxon>Bacillati</taxon>
        <taxon>Actinomycetota</taxon>
        <taxon>Actinomycetes</taxon>
        <taxon>Micrococcales</taxon>
        <taxon>Cellulomonadaceae</taxon>
        <taxon>Cellulomonas</taxon>
    </lineage>
</organism>
<dbReference type="Proteomes" id="UP000562124">
    <property type="component" value="Unassembled WGS sequence"/>
</dbReference>
<reference evidence="1 2" key="1">
    <citation type="submission" date="2020-04" db="EMBL/GenBank/DDBJ databases">
        <title>Sequencing and Assembly of C. fimi.</title>
        <authorList>
            <person name="Ramsey A.R."/>
        </authorList>
    </citation>
    <scope>NUCLEOTIDE SEQUENCE [LARGE SCALE GENOMIC DNA]</scope>
    <source>
        <strain evidence="1 2">SB</strain>
    </source>
</reference>
<name>A0A7Y0QIQ8_CELFI</name>